<dbReference type="Proteomes" id="UP000779809">
    <property type="component" value="Unassembled WGS sequence"/>
</dbReference>
<accession>A0A932A8H0</accession>
<protein>
    <submittedName>
        <fullName evidence="1">Uncharacterized protein</fullName>
    </submittedName>
</protein>
<evidence type="ECO:0000313" key="2">
    <source>
        <dbReference type="Proteomes" id="UP000779809"/>
    </source>
</evidence>
<evidence type="ECO:0000313" key="1">
    <source>
        <dbReference type="EMBL" id="MBI2678497.1"/>
    </source>
</evidence>
<sequence>MACPYFIPEQRCDTELWQHRARLPLGDGFTGHCCAQPEPYQPSQDELRELCNIGYAKTCPRLPAERDADSVRFMARPASVNSGDALISIQYLLERGHAPVADGELRYDPALAKWQAPHPDERVQTKAQCYLDSYLARHPIAARAAAK</sequence>
<gene>
    <name evidence="1" type="ORF">HYX28_06920</name>
</gene>
<organism evidence="1 2">
    <name type="scientific">Candidatus Korobacter versatilis</name>
    <dbReference type="NCBI Taxonomy" id="658062"/>
    <lineage>
        <taxon>Bacteria</taxon>
        <taxon>Pseudomonadati</taxon>
        <taxon>Acidobacteriota</taxon>
        <taxon>Terriglobia</taxon>
        <taxon>Terriglobales</taxon>
        <taxon>Candidatus Korobacteraceae</taxon>
        <taxon>Candidatus Korobacter</taxon>
    </lineage>
</organism>
<comment type="caution">
    <text evidence="1">The sequence shown here is derived from an EMBL/GenBank/DDBJ whole genome shotgun (WGS) entry which is preliminary data.</text>
</comment>
<dbReference type="EMBL" id="JACPNR010000009">
    <property type="protein sequence ID" value="MBI2678497.1"/>
    <property type="molecule type" value="Genomic_DNA"/>
</dbReference>
<name>A0A932A8H0_9BACT</name>
<proteinExistence type="predicted"/>
<dbReference type="AlphaFoldDB" id="A0A932A8H0"/>
<reference evidence="1" key="1">
    <citation type="submission" date="2020-07" db="EMBL/GenBank/DDBJ databases">
        <title>Huge and variable diversity of episymbiotic CPR bacteria and DPANN archaea in groundwater ecosystems.</title>
        <authorList>
            <person name="He C.Y."/>
            <person name="Keren R."/>
            <person name="Whittaker M."/>
            <person name="Farag I.F."/>
            <person name="Doudna J."/>
            <person name="Cate J.H.D."/>
            <person name="Banfield J.F."/>
        </authorList>
    </citation>
    <scope>NUCLEOTIDE SEQUENCE</scope>
    <source>
        <strain evidence="1">NC_groundwater_580_Pr5_B-0.1um_64_19</strain>
    </source>
</reference>